<evidence type="ECO:0000313" key="1">
    <source>
        <dbReference type="EMBL" id="MDN7246003.1"/>
    </source>
</evidence>
<dbReference type="Proteomes" id="UP001172142">
    <property type="component" value="Unassembled WGS sequence"/>
</dbReference>
<evidence type="ECO:0008006" key="3">
    <source>
        <dbReference type="Google" id="ProtNLM"/>
    </source>
</evidence>
<name>A0ABT8NDQ2_9BACL</name>
<dbReference type="RefSeq" id="WP_301856618.1">
    <property type="nucleotide sequence ID" value="NZ_JAUJWU010000002.1"/>
</dbReference>
<protein>
    <recommendedName>
        <fullName evidence="3">DUF4375 domain-containing protein</fullName>
    </recommendedName>
</protein>
<proteinExistence type="predicted"/>
<dbReference type="EMBL" id="JAUJWU010000002">
    <property type="protein sequence ID" value="MDN7246003.1"/>
    <property type="molecule type" value="Genomic_DNA"/>
</dbReference>
<accession>A0ABT8NDQ2</accession>
<reference evidence="1 2" key="1">
    <citation type="submission" date="2023-07" db="EMBL/GenBank/DDBJ databases">
        <title>Novel species in genus Planococcus.</title>
        <authorList>
            <person name="Ning S."/>
        </authorList>
    </citation>
    <scope>NUCLEOTIDE SEQUENCE [LARGE SCALE GENOMIC DNA]</scope>
    <source>
        <strain evidence="1 2">N017</strain>
    </source>
</reference>
<organism evidence="1 2">
    <name type="scientific">Planococcus shenhongbingii</name>
    <dbReference type="NCBI Taxonomy" id="3058398"/>
    <lineage>
        <taxon>Bacteria</taxon>
        <taxon>Bacillati</taxon>
        <taxon>Bacillota</taxon>
        <taxon>Bacilli</taxon>
        <taxon>Bacillales</taxon>
        <taxon>Caryophanaceae</taxon>
        <taxon>Planococcus</taxon>
    </lineage>
</organism>
<keyword evidence="2" id="KW-1185">Reference proteome</keyword>
<evidence type="ECO:0000313" key="2">
    <source>
        <dbReference type="Proteomes" id="UP001172142"/>
    </source>
</evidence>
<comment type="caution">
    <text evidence="1">The sequence shown here is derived from an EMBL/GenBank/DDBJ whole genome shotgun (WGS) entry which is preliminary data.</text>
</comment>
<sequence length="154" mass="18032">MKPTMKKTELKDSADIWNAVIFEISNHDFPTNNPLINESFLAFQYYSELESGGHEILFNWVQEYIEEVGITLYLNDLSVALEKIGADDYGQIIKKYGEELWRLFRALENGEIDEQAFYELVEKADRDYYALGGKLEQQLEAHFLNIYTELFEII</sequence>
<gene>
    <name evidence="1" type="ORF">QWY13_10845</name>
</gene>